<proteinExistence type="predicted"/>
<dbReference type="EMBL" id="HBIK01021208">
    <property type="protein sequence ID" value="CAE0384994.1"/>
    <property type="molecule type" value="Transcribed_RNA"/>
</dbReference>
<reference evidence="1" key="1">
    <citation type="submission" date="2021-01" db="EMBL/GenBank/DDBJ databases">
        <authorList>
            <person name="Corre E."/>
            <person name="Pelletier E."/>
            <person name="Niang G."/>
            <person name="Scheremetjew M."/>
            <person name="Finn R."/>
            <person name="Kale V."/>
            <person name="Holt S."/>
            <person name="Cochrane G."/>
            <person name="Meng A."/>
            <person name="Brown T."/>
            <person name="Cohen L."/>
        </authorList>
    </citation>
    <scope>NUCLEOTIDE SEQUENCE</scope>
    <source>
        <strain evidence="1">CT5</strain>
    </source>
</reference>
<evidence type="ECO:0000313" key="1">
    <source>
        <dbReference type="EMBL" id="CAE0384994.1"/>
    </source>
</evidence>
<gene>
    <name evidence="1" type="ORF">ECRA1380_LOCUS9958</name>
</gene>
<sequence>MKNSITSYSFKDVKPVSLLQKKIMMSIKKKSHFNWFFAKEHYKIALYRSFKYGAIFSTEIEKKLEQDNAHFMIPMDEIAVDHKELKESTNDNEDLSDYYLFATFMPPGDNKVIVSTQSIKDEESYYCCESIVPIRTEEVILHQK</sequence>
<dbReference type="AlphaFoldDB" id="A0A7S3KKH4"/>
<protein>
    <submittedName>
        <fullName evidence="1">Uncharacterized protein</fullName>
    </submittedName>
</protein>
<accession>A0A7S3KKH4</accession>
<organism evidence="1">
    <name type="scientific">Euplotes crassus</name>
    <dbReference type="NCBI Taxonomy" id="5936"/>
    <lineage>
        <taxon>Eukaryota</taxon>
        <taxon>Sar</taxon>
        <taxon>Alveolata</taxon>
        <taxon>Ciliophora</taxon>
        <taxon>Intramacronucleata</taxon>
        <taxon>Spirotrichea</taxon>
        <taxon>Hypotrichia</taxon>
        <taxon>Euplotida</taxon>
        <taxon>Euplotidae</taxon>
        <taxon>Moneuplotes</taxon>
    </lineage>
</organism>
<name>A0A7S3KKH4_EUPCR</name>